<dbReference type="InterPro" id="IPR010712">
    <property type="entry name" value="Arsenical-R_ArsD"/>
</dbReference>
<dbReference type="EMBL" id="WBKH01000011">
    <property type="protein sequence ID" value="KAB1477020.1"/>
    <property type="molecule type" value="Genomic_DNA"/>
</dbReference>
<dbReference type="NCBIfam" id="NF033727">
    <property type="entry name" value="chaperon_ArsD"/>
    <property type="match status" value="1"/>
</dbReference>
<dbReference type="GO" id="GO:0003677">
    <property type="term" value="F:DNA binding"/>
    <property type="evidence" value="ECO:0007669"/>
    <property type="project" value="InterPro"/>
</dbReference>
<dbReference type="Gene3D" id="3.40.30.10">
    <property type="entry name" value="Glutaredoxin"/>
    <property type="match status" value="1"/>
</dbReference>
<comment type="caution">
    <text evidence="1">The sequence shown here is derived from an EMBL/GenBank/DDBJ whole genome shotgun (WGS) entry which is preliminary data.</text>
</comment>
<organism evidence="1 2">
    <name type="scientific">Veillonella seminalis</name>
    <dbReference type="NCBI Taxonomy" id="1502943"/>
    <lineage>
        <taxon>Bacteria</taxon>
        <taxon>Bacillati</taxon>
        <taxon>Bacillota</taxon>
        <taxon>Negativicutes</taxon>
        <taxon>Veillonellales</taxon>
        <taxon>Veillonellaceae</taxon>
        <taxon>Veillonella</taxon>
    </lineage>
</organism>
<dbReference type="Proteomes" id="UP000434554">
    <property type="component" value="Unassembled WGS sequence"/>
</dbReference>
<protein>
    <submittedName>
        <fullName evidence="1">Arsenite efflux transporter metallochaperone ArsD</fullName>
    </submittedName>
</protein>
<dbReference type="GO" id="GO:0045892">
    <property type="term" value="P:negative regulation of DNA-templated transcription"/>
    <property type="evidence" value="ECO:0007669"/>
    <property type="project" value="InterPro"/>
</dbReference>
<accession>A0A833FIQ2</accession>
<evidence type="ECO:0000313" key="1">
    <source>
        <dbReference type="EMBL" id="KAB1477020.1"/>
    </source>
</evidence>
<reference evidence="1 2" key="1">
    <citation type="submission" date="2019-09" db="EMBL/GenBank/DDBJ databases">
        <title>Draft genome sequence of 3 type strains from the CCUG.</title>
        <authorList>
            <person name="Pineiro-Iglesias B."/>
            <person name="Tunovic T."/>
            <person name="Unosson C."/>
            <person name="Inganas E."/>
            <person name="Ohlen M."/>
            <person name="Cardew S."/>
            <person name="Jensie-Markopoulos S."/>
            <person name="Salva-Serra F."/>
            <person name="Jaen-Luchoro D."/>
            <person name="Karlsson R."/>
            <person name="Svensson-Stadler L."/>
            <person name="Chun J."/>
            <person name="Moore E."/>
        </authorList>
    </citation>
    <scope>NUCLEOTIDE SEQUENCE [LARGE SCALE GENOMIC DNA]</scope>
    <source>
        <strain evidence="1 2">CCUG 65427</strain>
    </source>
</reference>
<sequence>MKSVKIFEPAMCCATGLCGVGVDPELLRISTVIETLKQNNIQVDRFNLTNAPMEFVNDTTINTFINEKGPDALPAILLDGDLVLSGRYPTNAELTEWLNLPAETLQTCAQGSEYASKNEDDSNSCCCEGGCC</sequence>
<dbReference type="RefSeq" id="WP_127008543.1">
    <property type="nucleotide sequence ID" value="NZ_RQUZ01000013.1"/>
</dbReference>
<proteinExistence type="predicted"/>
<gene>
    <name evidence="1" type="primary">arsD</name>
    <name evidence="1" type="ORF">F8R14_09660</name>
</gene>
<dbReference type="GO" id="GO:0046685">
    <property type="term" value="P:response to arsenic-containing substance"/>
    <property type="evidence" value="ECO:0007669"/>
    <property type="project" value="InterPro"/>
</dbReference>
<dbReference type="GeneID" id="83055841"/>
<evidence type="ECO:0000313" key="2">
    <source>
        <dbReference type="Proteomes" id="UP000434554"/>
    </source>
</evidence>
<dbReference type="Pfam" id="PF06953">
    <property type="entry name" value="ArsD"/>
    <property type="match status" value="1"/>
</dbReference>
<dbReference type="AlphaFoldDB" id="A0A833FIQ2"/>
<name>A0A833FIQ2_9FIRM</name>